<accession>A0A0K6G2Q4</accession>
<sequence length="191" mass="20777">MSSIPTLMKAARVGKQGGLEEIQVTDIPVSTPEPNEILIKVEWAGVNFIDTYFRGGVYPRQVPFTLGQEAAGTIVSLPTASQVLNSDDYKIRGFKHGARYAGSSFAEYVAVPWKDVQLIPDGLSTPQAAASLARGLTALTFVKEAYPIKQGDWVLIHAAAGESRPLVHPTRKPTRRHDFVPRQSPDPAQPT</sequence>
<organism evidence="5 6">
    <name type="scientific">Rhizoctonia solani</name>
    <dbReference type="NCBI Taxonomy" id="456999"/>
    <lineage>
        <taxon>Eukaryota</taxon>
        <taxon>Fungi</taxon>
        <taxon>Dikarya</taxon>
        <taxon>Basidiomycota</taxon>
        <taxon>Agaricomycotina</taxon>
        <taxon>Agaricomycetes</taxon>
        <taxon>Cantharellales</taxon>
        <taxon>Ceratobasidiaceae</taxon>
        <taxon>Rhizoctonia</taxon>
    </lineage>
</organism>
<keyword evidence="2" id="KW-0560">Oxidoreductase</keyword>
<keyword evidence="6" id="KW-1185">Reference proteome</keyword>
<dbReference type="InterPro" id="IPR013154">
    <property type="entry name" value="ADH-like_N"/>
</dbReference>
<dbReference type="EMBL" id="CYGV01001313">
    <property type="protein sequence ID" value="CUA72790.1"/>
    <property type="molecule type" value="Genomic_DNA"/>
</dbReference>
<dbReference type="GO" id="GO:0003960">
    <property type="term" value="F:quinone reductase (NADPH) activity"/>
    <property type="evidence" value="ECO:0007669"/>
    <property type="project" value="TreeGrafter"/>
</dbReference>
<keyword evidence="1" id="KW-0521">NADP</keyword>
<evidence type="ECO:0000256" key="3">
    <source>
        <dbReference type="SAM" id="MobiDB-lite"/>
    </source>
</evidence>
<feature type="domain" description="Alcohol dehydrogenase-like N-terminal" evidence="4">
    <location>
        <begin position="34"/>
        <end position="121"/>
    </location>
</feature>
<evidence type="ECO:0000313" key="5">
    <source>
        <dbReference type="EMBL" id="CUA72790.1"/>
    </source>
</evidence>
<dbReference type="GO" id="GO:0005829">
    <property type="term" value="C:cytosol"/>
    <property type="evidence" value="ECO:0007669"/>
    <property type="project" value="TreeGrafter"/>
</dbReference>
<dbReference type="AlphaFoldDB" id="A0A0K6G2Q4"/>
<feature type="region of interest" description="Disordered" evidence="3">
    <location>
        <begin position="165"/>
        <end position="191"/>
    </location>
</feature>
<evidence type="ECO:0000256" key="1">
    <source>
        <dbReference type="ARBA" id="ARBA00022857"/>
    </source>
</evidence>
<dbReference type="Gene3D" id="3.40.50.720">
    <property type="entry name" value="NAD(P)-binding Rossmann-like Domain"/>
    <property type="match status" value="1"/>
</dbReference>
<proteinExistence type="predicted"/>
<evidence type="ECO:0000256" key="2">
    <source>
        <dbReference type="ARBA" id="ARBA00023002"/>
    </source>
</evidence>
<dbReference type="Gene3D" id="3.90.180.10">
    <property type="entry name" value="Medium-chain alcohol dehydrogenases, catalytic domain"/>
    <property type="match status" value="1"/>
</dbReference>
<evidence type="ECO:0000259" key="4">
    <source>
        <dbReference type="Pfam" id="PF08240"/>
    </source>
</evidence>
<name>A0A0K6G2Q4_9AGAM</name>
<dbReference type="PANTHER" id="PTHR48106:SF13">
    <property type="entry name" value="QUINONE OXIDOREDUCTASE-RELATED"/>
    <property type="match status" value="1"/>
</dbReference>
<dbReference type="SUPFAM" id="SSF50129">
    <property type="entry name" value="GroES-like"/>
    <property type="match status" value="1"/>
</dbReference>
<dbReference type="Pfam" id="PF08240">
    <property type="entry name" value="ADH_N"/>
    <property type="match status" value="1"/>
</dbReference>
<dbReference type="PANTHER" id="PTHR48106">
    <property type="entry name" value="QUINONE OXIDOREDUCTASE PIG3-RELATED"/>
    <property type="match status" value="1"/>
</dbReference>
<protein>
    <submittedName>
        <fullName evidence="5">NADPH2:quinone reductase</fullName>
    </submittedName>
</protein>
<dbReference type="GO" id="GO:0070402">
    <property type="term" value="F:NADPH binding"/>
    <property type="evidence" value="ECO:0007669"/>
    <property type="project" value="TreeGrafter"/>
</dbReference>
<evidence type="ECO:0000313" key="6">
    <source>
        <dbReference type="Proteomes" id="UP000044841"/>
    </source>
</evidence>
<dbReference type="InterPro" id="IPR011032">
    <property type="entry name" value="GroES-like_sf"/>
</dbReference>
<gene>
    <name evidence="5" type="ORF">RSOLAG22IIIB_10289</name>
</gene>
<dbReference type="Proteomes" id="UP000044841">
    <property type="component" value="Unassembled WGS sequence"/>
</dbReference>
<dbReference type="GO" id="GO:0035925">
    <property type="term" value="F:mRNA 3'-UTR AU-rich region binding"/>
    <property type="evidence" value="ECO:0007669"/>
    <property type="project" value="TreeGrafter"/>
</dbReference>
<reference evidence="5 6" key="1">
    <citation type="submission" date="2015-07" db="EMBL/GenBank/DDBJ databases">
        <authorList>
            <person name="Noorani M."/>
        </authorList>
    </citation>
    <scope>NUCLEOTIDE SEQUENCE [LARGE SCALE GENOMIC DNA]</scope>
    <source>
        <strain evidence="5">BBA 69670</strain>
    </source>
</reference>